<sequence length="78" mass="8962">MREALGEYRPVPHRDHGDEQERKQTQDLTHAADRDATGEPSRADVGELYRCHVRRGFPCPANGGLRKRGRRLTRGKRL</sequence>
<protein>
    <submittedName>
        <fullName evidence="2">Uncharacterized protein</fullName>
    </submittedName>
</protein>
<evidence type="ECO:0000313" key="2">
    <source>
        <dbReference type="EMBL" id="GAA4317397.1"/>
    </source>
</evidence>
<organism evidence="2 3">
    <name type="scientific">Streptomyces venetus</name>
    <dbReference type="NCBI Taxonomy" id="1701086"/>
    <lineage>
        <taxon>Bacteria</taxon>
        <taxon>Bacillati</taxon>
        <taxon>Actinomycetota</taxon>
        <taxon>Actinomycetes</taxon>
        <taxon>Kitasatosporales</taxon>
        <taxon>Streptomycetaceae</taxon>
        <taxon>Streptomyces</taxon>
    </lineage>
</organism>
<feature type="compositionally biased region" description="Basic residues" evidence="1">
    <location>
        <begin position="65"/>
        <end position="78"/>
    </location>
</feature>
<comment type="caution">
    <text evidence="2">The sequence shown here is derived from an EMBL/GenBank/DDBJ whole genome shotgun (WGS) entry which is preliminary data.</text>
</comment>
<proteinExistence type="predicted"/>
<name>A0ABP8G4W0_9ACTN</name>
<feature type="region of interest" description="Disordered" evidence="1">
    <location>
        <begin position="59"/>
        <end position="78"/>
    </location>
</feature>
<evidence type="ECO:0000313" key="3">
    <source>
        <dbReference type="Proteomes" id="UP001501115"/>
    </source>
</evidence>
<dbReference type="EMBL" id="BAABET010000006">
    <property type="protein sequence ID" value="GAA4317397.1"/>
    <property type="molecule type" value="Genomic_DNA"/>
</dbReference>
<gene>
    <name evidence="2" type="ORF">GCM10023086_40350</name>
</gene>
<dbReference type="Proteomes" id="UP001501115">
    <property type="component" value="Unassembled WGS sequence"/>
</dbReference>
<accession>A0ABP8G4W0</accession>
<evidence type="ECO:0000256" key="1">
    <source>
        <dbReference type="SAM" id="MobiDB-lite"/>
    </source>
</evidence>
<keyword evidence="3" id="KW-1185">Reference proteome</keyword>
<feature type="region of interest" description="Disordered" evidence="1">
    <location>
        <begin position="1"/>
        <end position="45"/>
    </location>
</feature>
<reference evidence="3" key="1">
    <citation type="journal article" date="2019" name="Int. J. Syst. Evol. Microbiol.">
        <title>The Global Catalogue of Microorganisms (GCM) 10K type strain sequencing project: providing services to taxonomists for standard genome sequencing and annotation.</title>
        <authorList>
            <consortium name="The Broad Institute Genomics Platform"/>
            <consortium name="The Broad Institute Genome Sequencing Center for Infectious Disease"/>
            <person name="Wu L."/>
            <person name="Ma J."/>
        </authorList>
    </citation>
    <scope>NUCLEOTIDE SEQUENCE [LARGE SCALE GENOMIC DNA]</scope>
    <source>
        <strain evidence="3">JCM 31290</strain>
    </source>
</reference>